<comment type="caution">
    <text evidence="1">The sequence shown here is derived from an EMBL/GenBank/DDBJ whole genome shotgun (WGS) entry which is preliminary data.</text>
</comment>
<sequence length="144" mass="16571">MPTCKRTQRRDNRFFDALEAGFGVGESARRAGYSRRSTYDYRDQDADFAKRWEEAIESHVEALEIEADRRASVGVEEPVFYKGKECGRVRKYSDNLLMFRLKALAPEKYRERRELTGKDGGPIETAVSFTCMVLEAIDGQTRSK</sequence>
<protein>
    <recommendedName>
        <fullName evidence="3">Terminase small subunit</fullName>
    </recommendedName>
</protein>
<accession>A0AAV2VIY5</accession>
<evidence type="ECO:0000313" key="2">
    <source>
        <dbReference type="Proteomes" id="UP000018211"/>
    </source>
</evidence>
<reference evidence="1 2" key="1">
    <citation type="journal article" date="2013" name="ISME J.">
        <title>Comparative genomics of pathogenic lineages of Vibrio nigripulchritudo identifies virulence-associated traits.</title>
        <authorList>
            <person name="Goudenege D."/>
            <person name="Labreuche Y."/>
            <person name="Krin E."/>
            <person name="Ansquer D."/>
            <person name="Mangenot S."/>
            <person name="Calteau A."/>
            <person name="Medigue C."/>
            <person name="Mazel D."/>
            <person name="Polz M.F."/>
            <person name="Le Roux F."/>
        </authorList>
    </citation>
    <scope>NUCLEOTIDE SEQUENCE [LARGE SCALE GENOMIC DNA]</scope>
    <source>
        <strain evidence="1 2">SOn1</strain>
    </source>
</reference>
<gene>
    <name evidence="1" type="ORF">VIBNISOn1_1190008</name>
</gene>
<dbReference type="Proteomes" id="UP000018211">
    <property type="component" value="Unassembled WGS sequence"/>
</dbReference>
<organism evidence="1 2">
    <name type="scientific">Vibrio nigripulchritudo SOn1</name>
    <dbReference type="NCBI Taxonomy" id="1238450"/>
    <lineage>
        <taxon>Bacteria</taxon>
        <taxon>Pseudomonadati</taxon>
        <taxon>Pseudomonadota</taxon>
        <taxon>Gammaproteobacteria</taxon>
        <taxon>Vibrionales</taxon>
        <taxon>Vibrionaceae</taxon>
        <taxon>Vibrio</taxon>
    </lineage>
</organism>
<name>A0AAV2VIY5_9VIBR</name>
<proteinExistence type="predicted"/>
<dbReference type="RefSeq" id="WP_022610431.1">
    <property type="nucleotide sequence ID" value="NZ_LK391965.1"/>
</dbReference>
<dbReference type="EMBL" id="CAOF01000023">
    <property type="protein sequence ID" value="CCO44663.1"/>
    <property type="molecule type" value="Genomic_DNA"/>
</dbReference>
<dbReference type="AlphaFoldDB" id="A0AAV2VIY5"/>
<evidence type="ECO:0008006" key="3">
    <source>
        <dbReference type="Google" id="ProtNLM"/>
    </source>
</evidence>
<evidence type="ECO:0000313" key="1">
    <source>
        <dbReference type="EMBL" id="CCO44663.1"/>
    </source>
</evidence>